<dbReference type="EMBL" id="JASNWA010000003">
    <property type="protein sequence ID" value="KAK3178219.1"/>
    <property type="molecule type" value="Genomic_DNA"/>
</dbReference>
<evidence type="ECO:0000256" key="1">
    <source>
        <dbReference type="SAM" id="MobiDB-lite"/>
    </source>
</evidence>
<feature type="region of interest" description="Disordered" evidence="1">
    <location>
        <begin position="423"/>
        <end position="466"/>
    </location>
</feature>
<feature type="compositionally biased region" description="Polar residues" evidence="1">
    <location>
        <begin position="454"/>
        <end position="466"/>
    </location>
</feature>
<reference evidence="3" key="1">
    <citation type="submission" date="2022-11" db="EMBL/GenBank/DDBJ databases">
        <title>Chromosomal genome sequence assembly and mating type (MAT) locus characterization of the leprose asexual lichenized fungus Lepraria neglecta (Nyl.) Erichsen.</title>
        <authorList>
            <person name="Allen J.L."/>
            <person name="Pfeffer B."/>
        </authorList>
    </citation>
    <scope>NUCLEOTIDE SEQUENCE</scope>
    <source>
        <strain evidence="3">Allen 5258</strain>
    </source>
</reference>
<dbReference type="Proteomes" id="UP001276659">
    <property type="component" value="Unassembled WGS sequence"/>
</dbReference>
<dbReference type="InterPro" id="IPR029498">
    <property type="entry name" value="HeLo_dom"/>
</dbReference>
<keyword evidence="4" id="KW-1185">Reference proteome</keyword>
<dbReference type="InterPro" id="IPR038305">
    <property type="entry name" value="HeLo_sf"/>
</dbReference>
<sequence length="466" mass="52801">MVTVDPISLSIGIAALFTTCIECFEYFKAATTLRKDFDILLLKLELEQERLLIWGENIGIGNKDGSEKLTFHGDTKRQDLARRCLKAIKNLLEDAENLKSMYGLQPAAATTGTVSHHGISSDALKRLRLRLIEKLIGNVRDLTDGLMRDAPGPRETYDEKVQNDIASLVDDIPRLRLFSEACEDVYPEWSDTAKSAIDASEIGTINGLLANDRLEQYQAVDGENAPGNARGTHDLPKWFEDGKGYWIAKDVEPQKFTFIDLEKHAETCRALQEHAIAQMKDELPTDDQFSVKLIDGVVSLIDYIKSEESKSFVPEYDNKKLEAIDRQWMEQIVYDYEEEVQITTPSPATQLSHIFRPHTKEKLCAAIIVLGEADYCLPLVESPPFPPFKPGRTPQETQLYRLTQDYSQETHRFWRRHYMGTYSRKAPPEKKRPAPVMLDTGAEGHESEPRSKRSLTSEPGQMGSQH</sequence>
<protein>
    <recommendedName>
        <fullName evidence="2">Prion-inhibition and propagation HeLo domain-containing protein</fullName>
    </recommendedName>
</protein>
<feature type="domain" description="Prion-inhibition and propagation HeLo" evidence="2">
    <location>
        <begin position="11"/>
        <end position="115"/>
    </location>
</feature>
<accession>A0AAD9ZG33</accession>
<name>A0AAD9ZG33_9LECA</name>
<feature type="compositionally biased region" description="Basic and acidic residues" evidence="1">
    <location>
        <begin position="442"/>
        <end position="451"/>
    </location>
</feature>
<evidence type="ECO:0000313" key="4">
    <source>
        <dbReference type="Proteomes" id="UP001276659"/>
    </source>
</evidence>
<dbReference type="Pfam" id="PF14479">
    <property type="entry name" value="HeLo"/>
    <property type="match status" value="1"/>
</dbReference>
<organism evidence="3 4">
    <name type="scientific">Lepraria neglecta</name>
    <dbReference type="NCBI Taxonomy" id="209136"/>
    <lineage>
        <taxon>Eukaryota</taxon>
        <taxon>Fungi</taxon>
        <taxon>Dikarya</taxon>
        <taxon>Ascomycota</taxon>
        <taxon>Pezizomycotina</taxon>
        <taxon>Lecanoromycetes</taxon>
        <taxon>OSLEUM clade</taxon>
        <taxon>Lecanoromycetidae</taxon>
        <taxon>Lecanorales</taxon>
        <taxon>Lecanorineae</taxon>
        <taxon>Stereocaulaceae</taxon>
        <taxon>Lepraria</taxon>
    </lineage>
</organism>
<proteinExistence type="predicted"/>
<evidence type="ECO:0000313" key="3">
    <source>
        <dbReference type="EMBL" id="KAK3178219.1"/>
    </source>
</evidence>
<gene>
    <name evidence="3" type="ORF">OEA41_000352</name>
</gene>
<comment type="caution">
    <text evidence="3">The sequence shown here is derived from an EMBL/GenBank/DDBJ whole genome shotgun (WGS) entry which is preliminary data.</text>
</comment>
<evidence type="ECO:0000259" key="2">
    <source>
        <dbReference type="Pfam" id="PF14479"/>
    </source>
</evidence>
<dbReference type="Gene3D" id="1.20.120.1020">
    <property type="entry name" value="Prion-inhibition and propagation, HeLo domain"/>
    <property type="match status" value="2"/>
</dbReference>
<dbReference type="AlphaFoldDB" id="A0AAD9ZG33"/>